<feature type="non-terminal residue" evidence="1">
    <location>
        <position position="1"/>
    </location>
</feature>
<dbReference type="Proteomes" id="UP000789920">
    <property type="component" value="Unassembled WGS sequence"/>
</dbReference>
<accession>A0ACA9RQ48</accession>
<proteinExistence type="predicted"/>
<name>A0ACA9RQ48_9GLOM</name>
<dbReference type="EMBL" id="CAJVQC010062842">
    <property type="protein sequence ID" value="CAG8803098.1"/>
    <property type="molecule type" value="Genomic_DNA"/>
</dbReference>
<keyword evidence="2" id="KW-1185">Reference proteome</keyword>
<gene>
    <name evidence="1" type="ORF">RPERSI_LOCUS21452</name>
</gene>
<protein>
    <submittedName>
        <fullName evidence="1">30486_t:CDS:1</fullName>
    </submittedName>
</protein>
<organism evidence="1 2">
    <name type="scientific">Racocetra persica</name>
    <dbReference type="NCBI Taxonomy" id="160502"/>
    <lineage>
        <taxon>Eukaryota</taxon>
        <taxon>Fungi</taxon>
        <taxon>Fungi incertae sedis</taxon>
        <taxon>Mucoromycota</taxon>
        <taxon>Glomeromycotina</taxon>
        <taxon>Glomeromycetes</taxon>
        <taxon>Diversisporales</taxon>
        <taxon>Gigasporaceae</taxon>
        <taxon>Racocetra</taxon>
    </lineage>
</organism>
<reference evidence="1" key="1">
    <citation type="submission" date="2021-06" db="EMBL/GenBank/DDBJ databases">
        <authorList>
            <person name="Kallberg Y."/>
            <person name="Tangrot J."/>
            <person name="Rosling A."/>
        </authorList>
    </citation>
    <scope>NUCLEOTIDE SEQUENCE</scope>
    <source>
        <strain evidence="1">MA461A</strain>
    </source>
</reference>
<sequence>WGDHAPFDKVLTAVKNVSTKKDDPAAMTAFQETLDKVMKGEISFNKVLNSDPSCTINGPCA</sequence>
<evidence type="ECO:0000313" key="1">
    <source>
        <dbReference type="EMBL" id="CAG8803098.1"/>
    </source>
</evidence>
<comment type="caution">
    <text evidence="1">The sequence shown here is derived from an EMBL/GenBank/DDBJ whole genome shotgun (WGS) entry which is preliminary data.</text>
</comment>
<evidence type="ECO:0000313" key="2">
    <source>
        <dbReference type="Proteomes" id="UP000789920"/>
    </source>
</evidence>